<sequence>MRFIYTLFFLLMSLFFINCKDNSKTKKEIIKPKLKALIIDGENNHGVWPKTTFMMKSYLEETGLFDVDINRKAFTWIGPHYNPIEGVDDINDLLTMYPLNDEVKRTAVDTPMVDPSFSPKFENYDVVISNLGWLSSELPVNTKTSFENYMKNGGGLVVVHAANNAWGDWDEYNNMIGLGAWGDRDVNSGPYIFYNDKNEIEHDPSEGICASHGPQYEYQIKTRAADHPIMKGLPDVWLHTKDELYDRMRGPGENMTILATAYSDVERNAPPWMEEVSGTGRHEPMLMAIEYGKGRAFHSAMGHMDYSFECVGFTTTFQRGAEWAATGNVTQDIPEDFPSADSTSSRKWTYKPLN</sequence>
<dbReference type="InterPro" id="IPR029062">
    <property type="entry name" value="Class_I_gatase-like"/>
</dbReference>
<dbReference type="PANTHER" id="PTHR40469:SF2">
    <property type="entry name" value="GALACTOSE-BINDING DOMAIN-LIKE SUPERFAMILY PROTEIN"/>
    <property type="match status" value="1"/>
</dbReference>
<gene>
    <name evidence="3" type="ORF">FUA22_07185</name>
</gene>
<dbReference type="RefSeq" id="WP_147767211.1">
    <property type="nucleotide sequence ID" value="NZ_CANNCE010000005.1"/>
</dbReference>
<evidence type="ECO:0000313" key="4">
    <source>
        <dbReference type="Proteomes" id="UP000321080"/>
    </source>
</evidence>
<dbReference type="Gene3D" id="3.40.50.880">
    <property type="match status" value="1"/>
</dbReference>
<comment type="caution">
    <text evidence="3">The sequence shown here is derived from an EMBL/GenBank/DDBJ whole genome shotgun (WGS) entry which is preliminary data.</text>
</comment>
<dbReference type="EMBL" id="VRKQ01000008">
    <property type="protein sequence ID" value="TXG39642.1"/>
    <property type="molecule type" value="Genomic_DNA"/>
</dbReference>
<protein>
    <submittedName>
        <fullName evidence="3">ThuA domain-containing protein</fullName>
    </submittedName>
</protein>
<feature type="domain" description="ThuA-like" evidence="2">
    <location>
        <begin position="106"/>
        <end position="324"/>
    </location>
</feature>
<dbReference type="Pfam" id="PF06283">
    <property type="entry name" value="ThuA"/>
    <property type="match status" value="1"/>
</dbReference>
<name>A0A5C7GMX5_9FLAO</name>
<evidence type="ECO:0000313" key="3">
    <source>
        <dbReference type="EMBL" id="TXG39642.1"/>
    </source>
</evidence>
<proteinExistence type="predicted"/>
<dbReference type="Proteomes" id="UP000321080">
    <property type="component" value="Unassembled WGS sequence"/>
</dbReference>
<dbReference type="AlphaFoldDB" id="A0A5C7GMX5"/>
<evidence type="ECO:0000256" key="1">
    <source>
        <dbReference type="SAM" id="MobiDB-lite"/>
    </source>
</evidence>
<dbReference type="OrthoDB" id="9785923at2"/>
<accession>A0A5C7GMX5</accession>
<dbReference type="InterPro" id="IPR029010">
    <property type="entry name" value="ThuA-like"/>
</dbReference>
<dbReference type="SUPFAM" id="SSF52317">
    <property type="entry name" value="Class I glutamine amidotransferase-like"/>
    <property type="match status" value="1"/>
</dbReference>
<keyword evidence="4" id="KW-1185">Reference proteome</keyword>
<feature type="region of interest" description="Disordered" evidence="1">
    <location>
        <begin position="331"/>
        <end position="354"/>
    </location>
</feature>
<organism evidence="3 4">
    <name type="scientific">Seonamhaeicola maritimus</name>
    <dbReference type="NCBI Taxonomy" id="2591822"/>
    <lineage>
        <taxon>Bacteria</taxon>
        <taxon>Pseudomonadati</taxon>
        <taxon>Bacteroidota</taxon>
        <taxon>Flavobacteriia</taxon>
        <taxon>Flavobacteriales</taxon>
        <taxon>Flavobacteriaceae</taxon>
    </lineage>
</organism>
<reference evidence="3 4" key="1">
    <citation type="submission" date="2019-08" db="EMBL/GenBank/DDBJ databases">
        <title>Seonamhaeicola sediminis sp. nov., isolated from marine sediment.</title>
        <authorList>
            <person name="Cao W.R."/>
        </authorList>
    </citation>
    <scope>NUCLEOTIDE SEQUENCE [LARGE SCALE GENOMIC DNA]</scope>
    <source>
        <strain evidence="3 4">1505</strain>
    </source>
</reference>
<dbReference type="PANTHER" id="PTHR40469">
    <property type="entry name" value="SECRETED GLYCOSYL HYDROLASE"/>
    <property type="match status" value="1"/>
</dbReference>
<evidence type="ECO:0000259" key="2">
    <source>
        <dbReference type="Pfam" id="PF06283"/>
    </source>
</evidence>